<dbReference type="AlphaFoldDB" id="A0A318XGT8"/>
<accession>A0A318XGT8</accession>
<evidence type="ECO:0000313" key="3">
    <source>
        <dbReference type="Proteomes" id="UP000248132"/>
    </source>
</evidence>
<name>A0A318XGT8_9FIRM</name>
<evidence type="ECO:0000313" key="2">
    <source>
        <dbReference type="EMBL" id="PYG83878.1"/>
    </source>
</evidence>
<protein>
    <submittedName>
        <fullName evidence="2">Uncharacterized protein</fullName>
    </submittedName>
</protein>
<feature type="compositionally biased region" description="Polar residues" evidence="1">
    <location>
        <begin position="24"/>
        <end position="42"/>
    </location>
</feature>
<gene>
    <name evidence="2" type="ORF">LY28_03798</name>
</gene>
<dbReference type="Proteomes" id="UP000248132">
    <property type="component" value="Unassembled WGS sequence"/>
</dbReference>
<proteinExistence type="predicted"/>
<evidence type="ECO:0000256" key="1">
    <source>
        <dbReference type="SAM" id="MobiDB-lite"/>
    </source>
</evidence>
<comment type="caution">
    <text evidence="2">The sequence shown here is derived from an EMBL/GenBank/DDBJ whole genome shotgun (WGS) entry which is preliminary data.</text>
</comment>
<sequence length="127" mass="13844">MAYGGAVTYRSMNNLVNDSRDLINSATQGGSEAGGTTKNTKTPWDIKTNATDKIDYKINGQNVSAYKDPNTGLYWARDTEGHGGSAFKVFEMKKGGKELQWKADADEFGNFITDKHKGSTGLTIKVK</sequence>
<organism evidence="2 3">
    <name type="scientific">Ruminiclostridium sufflavum DSM 19573</name>
    <dbReference type="NCBI Taxonomy" id="1121337"/>
    <lineage>
        <taxon>Bacteria</taxon>
        <taxon>Bacillati</taxon>
        <taxon>Bacillota</taxon>
        <taxon>Clostridia</taxon>
        <taxon>Eubacteriales</taxon>
        <taxon>Oscillospiraceae</taxon>
        <taxon>Ruminiclostridium</taxon>
    </lineage>
</organism>
<dbReference type="EMBL" id="QKMR01000055">
    <property type="protein sequence ID" value="PYG83878.1"/>
    <property type="molecule type" value="Genomic_DNA"/>
</dbReference>
<feature type="region of interest" description="Disordered" evidence="1">
    <location>
        <begin position="24"/>
        <end position="44"/>
    </location>
</feature>
<reference evidence="2 3" key="1">
    <citation type="submission" date="2018-06" db="EMBL/GenBank/DDBJ databases">
        <title>Genomic Encyclopedia of Type Strains, Phase I: the one thousand microbial genomes (KMG-I) project.</title>
        <authorList>
            <person name="Kyrpides N."/>
        </authorList>
    </citation>
    <scope>NUCLEOTIDE SEQUENCE [LARGE SCALE GENOMIC DNA]</scope>
    <source>
        <strain evidence="2 3">DSM 19573</strain>
    </source>
</reference>
<keyword evidence="3" id="KW-1185">Reference proteome</keyword>